<gene>
    <name evidence="2" type="ORF">FRZ40_19790</name>
    <name evidence="1" type="ORF">V4C56_38285</name>
</gene>
<accession>A0A5C6VCH3</accession>
<evidence type="ECO:0000313" key="4">
    <source>
        <dbReference type="Proteomes" id="UP001481677"/>
    </source>
</evidence>
<dbReference type="EMBL" id="JAZHGA010000047">
    <property type="protein sequence ID" value="MEM5345460.1"/>
    <property type="molecule type" value="Genomic_DNA"/>
</dbReference>
<reference evidence="1 4" key="3">
    <citation type="submission" date="2024-01" db="EMBL/GenBank/DDBJ databases">
        <title>The diversity of rhizobia nodulating Mimosa spp. in eleven states of Brazil covering several biomes is determined by host plant, location, and edaphic factors.</title>
        <authorList>
            <person name="Rouws L."/>
            <person name="Barauna A."/>
            <person name="Beukes C."/>
            <person name="De Faria S.M."/>
            <person name="Gross E."/>
            <person name="Dos Reis Junior F.B."/>
            <person name="Simon M."/>
            <person name="Maluk M."/>
            <person name="Odee D.W."/>
            <person name="Kenicer G."/>
            <person name="Young J.P.W."/>
            <person name="Reis V.M."/>
            <person name="Zilli J."/>
            <person name="James E.K."/>
        </authorList>
    </citation>
    <scope>NUCLEOTIDE SEQUENCE [LARGE SCALE GENOMIC DNA]</scope>
    <source>
        <strain evidence="1 4">JPY530</strain>
    </source>
</reference>
<dbReference type="EMBL" id="VOQS01000003">
    <property type="protein sequence ID" value="TXC82690.1"/>
    <property type="molecule type" value="Genomic_DNA"/>
</dbReference>
<dbReference type="RefSeq" id="WP_147235304.1">
    <property type="nucleotide sequence ID" value="NZ_JAZHFZ010000049.1"/>
</dbReference>
<evidence type="ECO:0000313" key="1">
    <source>
        <dbReference type="EMBL" id="MEM5345460.1"/>
    </source>
</evidence>
<comment type="caution">
    <text evidence="2">The sequence shown here is derived from an EMBL/GenBank/DDBJ whole genome shotgun (WGS) entry which is preliminary data.</text>
</comment>
<dbReference type="Proteomes" id="UP000321776">
    <property type="component" value="Unassembled WGS sequence"/>
</dbReference>
<dbReference type="Proteomes" id="UP001481677">
    <property type="component" value="Unassembled WGS sequence"/>
</dbReference>
<keyword evidence="4" id="KW-1185">Reference proteome</keyword>
<protein>
    <submittedName>
        <fullName evidence="2">Uncharacterized protein</fullName>
    </submittedName>
</protein>
<sequence>MTRYSRAFFELQWQFAERVAAISGMPREQALLHYTNFYIRFGLGREFDPNHAVWRIYIDGLSQAGDAVDWTWLFFLARPPVPPPSLVAAFGCFSYSNAGNDAIRLHFANAESGDCSPLSRERIGERRAELRALFDHVDYVRRTRPSIQRVVGTSWLYNLPAYRRLFPSGYVETARESSSHFRNMPLWGQFLDRHGNVRQEGKAILLEHIARQTRLQDIAQCFPLRALAVDAPIALFDGFYCAS</sequence>
<dbReference type="AlphaFoldDB" id="A0A5C6VCH3"/>
<reference evidence="2" key="2">
    <citation type="submission" date="2019-08" db="EMBL/GenBank/DDBJ databases">
        <authorList>
            <person name="Im W.-T."/>
        </authorList>
    </citation>
    <scope>NUCLEOTIDE SEQUENCE</scope>
    <source>
        <strain evidence="2">NF 2-5-3</strain>
    </source>
</reference>
<name>A0A5C6VCH3_9BURK</name>
<evidence type="ECO:0000313" key="3">
    <source>
        <dbReference type="Proteomes" id="UP000321776"/>
    </source>
</evidence>
<proteinExistence type="predicted"/>
<organism evidence="2 3">
    <name type="scientific">Paraburkholderia azotifigens</name>
    <dbReference type="NCBI Taxonomy" id="2057004"/>
    <lineage>
        <taxon>Bacteria</taxon>
        <taxon>Pseudomonadati</taxon>
        <taxon>Pseudomonadota</taxon>
        <taxon>Betaproteobacteria</taxon>
        <taxon>Burkholderiales</taxon>
        <taxon>Burkholderiaceae</taxon>
        <taxon>Paraburkholderia</taxon>
    </lineage>
</organism>
<reference evidence="2 3" key="1">
    <citation type="journal article" date="2018" name="Int. J. Syst. Evol. Microbiol.">
        <title>Paraburkholderia azotifigens sp. nov., a nitrogen-fixing bacterium isolated from paddy soil.</title>
        <authorList>
            <person name="Choi G.M."/>
            <person name="Im W.T."/>
        </authorList>
    </citation>
    <scope>NUCLEOTIDE SEQUENCE [LARGE SCALE GENOMIC DNA]</scope>
    <source>
        <strain evidence="2 3">NF 2-5-3</strain>
    </source>
</reference>
<evidence type="ECO:0000313" key="2">
    <source>
        <dbReference type="EMBL" id="TXC82690.1"/>
    </source>
</evidence>